<name>A0ABN8CKP4_9STRA</name>
<organism evidence="2 3">
    <name type="scientific">Peronospora belbahrii</name>
    <dbReference type="NCBI Taxonomy" id="622444"/>
    <lineage>
        <taxon>Eukaryota</taxon>
        <taxon>Sar</taxon>
        <taxon>Stramenopiles</taxon>
        <taxon>Oomycota</taxon>
        <taxon>Peronosporomycetes</taxon>
        <taxon>Peronosporales</taxon>
        <taxon>Peronosporaceae</taxon>
        <taxon>Peronospora</taxon>
    </lineage>
</organism>
<gene>
    <name evidence="2" type="ORF">PBS001_LOCUS476</name>
</gene>
<dbReference type="EMBL" id="CAKLCB010000019">
    <property type="protein sequence ID" value="CAH0513673.1"/>
    <property type="molecule type" value="Genomic_DNA"/>
</dbReference>
<sequence>MYDSIKLAKKLPQMSGSDLEPINLDETSADRLISKLLNWLVRNKQQSYYKNAIQGKGTESAKSKEPAKTKESKKRKSMESAETKESKKRKSKEPAESKESKKRKSKESAETKESKKRSKQTFEKGSF</sequence>
<feature type="region of interest" description="Disordered" evidence="1">
    <location>
        <begin position="51"/>
        <end position="127"/>
    </location>
</feature>
<protein>
    <submittedName>
        <fullName evidence="2">Uncharacterized protein</fullName>
    </submittedName>
</protein>
<evidence type="ECO:0000313" key="2">
    <source>
        <dbReference type="EMBL" id="CAH0513673.1"/>
    </source>
</evidence>
<feature type="compositionally biased region" description="Basic and acidic residues" evidence="1">
    <location>
        <begin position="59"/>
        <end position="70"/>
    </location>
</feature>
<keyword evidence="3" id="KW-1185">Reference proteome</keyword>
<comment type="caution">
    <text evidence="2">The sequence shown here is derived from an EMBL/GenBank/DDBJ whole genome shotgun (WGS) entry which is preliminary data.</text>
</comment>
<evidence type="ECO:0000256" key="1">
    <source>
        <dbReference type="SAM" id="MobiDB-lite"/>
    </source>
</evidence>
<evidence type="ECO:0000313" key="3">
    <source>
        <dbReference type="Proteomes" id="UP001158986"/>
    </source>
</evidence>
<reference evidence="2 3" key="1">
    <citation type="submission" date="2021-11" db="EMBL/GenBank/DDBJ databases">
        <authorList>
            <person name="Islam A."/>
            <person name="Islam S."/>
            <person name="Flora M.S."/>
            <person name="Rahman M."/>
            <person name="Ziaur R.M."/>
            <person name="Epstein J.H."/>
            <person name="Hassan M."/>
            <person name="Klassen M."/>
            <person name="Woodard K."/>
            <person name="Webb A."/>
            <person name="Webby R.J."/>
            <person name="El Zowalaty M.E."/>
        </authorList>
    </citation>
    <scope>NUCLEOTIDE SEQUENCE [LARGE SCALE GENOMIC DNA]</scope>
    <source>
        <strain evidence="2">Pbs1</strain>
    </source>
</reference>
<feature type="region of interest" description="Disordered" evidence="1">
    <location>
        <begin position="1"/>
        <end position="24"/>
    </location>
</feature>
<dbReference type="Proteomes" id="UP001158986">
    <property type="component" value="Unassembled WGS sequence"/>
</dbReference>
<proteinExistence type="predicted"/>
<accession>A0ABN8CKP4</accession>